<dbReference type="RefSeq" id="WP_347436808.1">
    <property type="nucleotide sequence ID" value="NZ_CP089291.1"/>
</dbReference>
<organism evidence="2 3">
    <name type="scientific">Fodinisporobacter ferrooxydans</name>
    <dbReference type="NCBI Taxonomy" id="2901836"/>
    <lineage>
        <taxon>Bacteria</taxon>
        <taxon>Bacillati</taxon>
        <taxon>Bacillota</taxon>
        <taxon>Bacilli</taxon>
        <taxon>Bacillales</taxon>
        <taxon>Alicyclobacillaceae</taxon>
        <taxon>Fodinisporobacter</taxon>
    </lineage>
</organism>
<evidence type="ECO:0000256" key="1">
    <source>
        <dbReference type="SAM" id="Phobius"/>
    </source>
</evidence>
<dbReference type="Pfam" id="PF06686">
    <property type="entry name" value="SpoIIIAC"/>
    <property type="match status" value="1"/>
</dbReference>
<keyword evidence="3" id="KW-1185">Reference proteome</keyword>
<dbReference type="InterPro" id="IPR025664">
    <property type="entry name" value="Spore_III_AC/AD"/>
</dbReference>
<keyword evidence="1" id="KW-0472">Membrane</keyword>
<accession>A0ABY4CII9</accession>
<keyword evidence="1" id="KW-0812">Transmembrane</keyword>
<evidence type="ECO:0000313" key="3">
    <source>
        <dbReference type="Proteomes" id="UP000830167"/>
    </source>
</evidence>
<name>A0ABY4CII9_9BACL</name>
<sequence>MLMDVGMIFKIAGIGIVVAILHTVLKQLKQEEFAHWATLTAVAVVMYFIVSYLGQLFIQVKQVFFMQ</sequence>
<reference evidence="2" key="1">
    <citation type="submission" date="2021-12" db="EMBL/GenBank/DDBJ databases">
        <title>Alicyclobacillaceae gen. nov., sp. nov., isolated from chalcocite enrichment system.</title>
        <authorList>
            <person name="Jiang Z."/>
        </authorList>
    </citation>
    <scope>NUCLEOTIDE SEQUENCE</scope>
    <source>
        <strain evidence="2">MYW30-H2</strain>
    </source>
</reference>
<feature type="transmembrane region" description="Helical" evidence="1">
    <location>
        <begin position="37"/>
        <end position="58"/>
    </location>
</feature>
<dbReference type="NCBIfam" id="TIGR02848">
    <property type="entry name" value="spore_III_AC"/>
    <property type="match status" value="1"/>
</dbReference>
<protein>
    <submittedName>
        <fullName evidence="2">Stage III sporulation protein AC</fullName>
    </submittedName>
</protein>
<dbReference type="Proteomes" id="UP000830167">
    <property type="component" value="Chromosome"/>
</dbReference>
<evidence type="ECO:0000313" key="2">
    <source>
        <dbReference type="EMBL" id="UOF90119.1"/>
    </source>
</evidence>
<keyword evidence="1" id="KW-1133">Transmembrane helix</keyword>
<proteinExistence type="predicted"/>
<dbReference type="InterPro" id="IPR009570">
    <property type="entry name" value="Spore_III_AC"/>
</dbReference>
<feature type="transmembrane region" description="Helical" evidence="1">
    <location>
        <begin position="6"/>
        <end position="25"/>
    </location>
</feature>
<dbReference type="EMBL" id="CP089291">
    <property type="protein sequence ID" value="UOF90119.1"/>
    <property type="molecule type" value="Genomic_DNA"/>
</dbReference>
<gene>
    <name evidence="2" type="primary">spoIIIAC</name>
    <name evidence="2" type="ORF">LSG31_20000</name>
</gene>